<dbReference type="RefSeq" id="WP_223711532.1">
    <property type="nucleotide sequence ID" value="NZ_JAINUY010000012.1"/>
</dbReference>
<dbReference type="Pfam" id="PF03118">
    <property type="entry name" value="RNA_pol_A_CTD"/>
    <property type="match status" value="1"/>
</dbReference>
<gene>
    <name evidence="2" type="ORF">K6T82_23885</name>
</gene>
<dbReference type="Proteomes" id="UP001139366">
    <property type="component" value="Unassembled WGS sequence"/>
</dbReference>
<sequence>MIHYYLNIKSQNKELDTSWYASSISFKTNIQINLNEKVLFDSTQEDWQTELANDYQTRLFKVIDKIIRVHNMNGDLLNEPFVDLFLEPIYLNDTIITVAEPLDEKLIFELPTRIFNVLKNNDINSLEELRDYRKSELRKFKNLGQTSFNFLVDFCTKNNIPLSK</sequence>
<evidence type="ECO:0000313" key="2">
    <source>
        <dbReference type="EMBL" id="MBZ4037819.1"/>
    </source>
</evidence>
<dbReference type="InterPro" id="IPR011260">
    <property type="entry name" value="RNAP_asu_C"/>
</dbReference>
<name>A0A9X1HGX1_9FLAO</name>
<dbReference type="GO" id="GO:0006351">
    <property type="term" value="P:DNA-templated transcription"/>
    <property type="evidence" value="ECO:0007669"/>
    <property type="project" value="InterPro"/>
</dbReference>
<dbReference type="Gene3D" id="1.10.150.20">
    <property type="entry name" value="5' to 3' exonuclease, C-terminal subdomain"/>
    <property type="match status" value="1"/>
</dbReference>
<evidence type="ECO:0000313" key="3">
    <source>
        <dbReference type="Proteomes" id="UP001139366"/>
    </source>
</evidence>
<protein>
    <recommendedName>
        <fullName evidence="1">RNA polymerase alpha subunit C-terminal domain-containing protein</fullName>
    </recommendedName>
</protein>
<feature type="domain" description="RNA polymerase alpha subunit C-terminal" evidence="1">
    <location>
        <begin position="109"/>
        <end position="149"/>
    </location>
</feature>
<dbReference type="GO" id="GO:0003677">
    <property type="term" value="F:DNA binding"/>
    <property type="evidence" value="ECO:0007669"/>
    <property type="project" value="InterPro"/>
</dbReference>
<keyword evidence="3" id="KW-1185">Reference proteome</keyword>
<comment type="caution">
    <text evidence="2">The sequence shown here is derived from an EMBL/GenBank/DDBJ whole genome shotgun (WGS) entry which is preliminary data.</text>
</comment>
<accession>A0A9X1HGX1</accession>
<dbReference type="SUPFAM" id="SSF47789">
    <property type="entry name" value="C-terminal domain of RNA polymerase alpha subunit"/>
    <property type="match status" value="1"/>
</dbReference>
<dbReference type="EMBL" id="JAINUY010000012">
    <property type="protein sequence ID" value="MBZ4037819.1"/>
    <property type="molecule type" value="Genomic_DNA"/>
</dbReference>
<evidence type="ECO:0000259" key="1">
    <source>
        <dbReference type="Pfam" id="PF03118"/>
    </source>
</evidence>
<dbReference type="GO" id="GO:0003899">
    <property type="term" value="F:DNA-directed RNA polymerase activity"/>
    <property type="evidence" value="ECO:0007669"/>
    <property type="project" value="InterPro"/>
</dbReference>
<proteinExistence type="predicted"/>
<organism evidence="2 3">
    <name type="scientific">Flavobacterium potami</name>
    <dbReference type="NCBI Taxonomy" id="2872310"/>
    <lineage>
        <taxon>Bacteria</taxon>
        <taxon>Pseudomonadati</taxon>
        <taxon>Bacteroidota</taxon>
        <taxon>Flavobacteriia</taxon>
        <taxon>Flavobacteriales</taxon>
        <taxon>Flavobacteriaceae</taxon>
        <taxon>Flavobacterium</taxon>
    </lineage>
</organism>
<dbReference type="AlphaFoldDB" id="A0A9X1HGX1"/>
<reference evidence="2 3" key="1">
    <citation type="journal article" date="2023" name="Antonie Van Leeuwenhoek">
        <title>Flavobacterium potami sp. nov., a multi-metal resistance genes harbouring bacterium isolated from shallow river silt.</title>
        <authorList>
            <person name="Li S."/>
            <person name="Mao S."/>
            <person name="Mu W."/>
            <person name="Guo B."/>
            <person name="Li C."/>
            <person name="Zhu Q."/>
            <person name="Hou X."/>
            <person name="Zhao Y."/>
            <person name="Wei S."/>
            <person name="Liu H."/>
            <person name="Liu A."/>
        </authorList>
    </citation>
    <scope>NUCLEOTIDE SEQUENCE [LARGE SCALE GENOMIC DNA]</scope>
    <source>
        <strain evidence="2 3">17A</strain>
    </source>
</reference>